<name>A0A5K7ZK19_9BACT</name>
<evidence type="ECO:0000259" key="3">
    <source>
        <dbReference type="Pfam" id="PF01557"/>
    </source>
</evidence>
<proteinExistence type="inferred from homology"/>
<evidence type="ECO:0000256" key="1">
    <source>
        <dbReference type="ARBA" id="ARBA00010211"/>
    </source>
</evidence>
<dbReference type="InterPro" id="IPR036663">
    <property type="entry name" value="Fumarylacetoacetase_C_sf"/>
</dbReference>
<dbReference type="AlphaFoldDB" id="A0A5K7ZK19"/>
<organism evidence="4 5">
    <name type="scientific">Desulfosarcina ovata subsp. sediminis</name>
    <dbReference type="NCBI Taxonomy" id="885957"/>
    <lineage>
        <taxon>Bacteria</taxon>
        <taxon>Pseudomonadati</taxon>
        <taxon>Thermodesulfobacteriota</taxon>
        <taxon>Desulfobacteria</taxon>
        <taxon>Desulfobacterales</taxon>
        <taxon>Desulfosarcinaceae</taxon>
        <taxon>Desulfosarcina</taxon>
    </lineage>
</organism>
<dbReference type="GO" id="GO:0019752">
    <property type="term" value="P:carboxylic acid metabolic process"/>
    <property type="evidence" value="ECO:0007669"/>
    <property type="project" value="UniProtKB-ARBA"/>
</dbReference>
<gene>
    <name evidence="4" type="ORF">DSCO28_05650</name>
</gene>
<dbReference type="FunFam" id="3.90.850.10:FF:000002">
    <property type="entry name" value="2-hydroxyhepta-2,4-diene-1,7-dioate isomerase"/>
    <property type="match status" value="1"/>
</dbReference>
<dbReference type="PANTHER" id="PTHR11820">
    <property type="entry name" value="ACYLPYRUVASE"/>
    <property type="match status" value="1"/>
</dbReference>
<comment type="similarity">
    <text evidence="1">Belongs to the FAH family.</text>
</comment>
<dbReference type="Gene3D" id="3.90.850.10">
    <property type="entry name" value="Fumarylacetoacetase-like, C-terminal domain"/>
    <property type="match status" value="1"/>
</dbReference>
<feature type="domain" description="Fumarylacetoacetase-like C-terminal" evidence="3">
    <location>
        <begin position="20"/>
        <end position="232"/>
    </location>
</feature>
<evidence type="ECO:0000313" key="5">
    <source>
        <dbReference type="Proteomes" id="UP000425960"/>
    </source>
</evidence>
<dbReference type="GO" id="GO:0016853">
    <property type="term" value="F:isomerase activity"/>
    <property type="evidence" value="ECO:0007669"/>
    <property type="project" value="UniProtKB-ARBA"/>
</dbReference>
<dbReference type="InterPro" id="IPR011234">
    <property type="entry name" value="Fumarylacetoacetase-like_C"/>
</dbReference>
<dbReference type="EMBL" id="AP021876">
    <property type="protein sequence ID" value="BBO79999.1"/>
    <property type="molecule type" value="Genomic_DNA"/>
</dbReference>
<dbReference type="RefSeq" id="WP_155308783.1">
    <property type="nucleotide sequence ID" value="NZ_AP021876.1"/>
</dbReference>
<keyword evidence="2" id="KW-0479">Metal-binding</keyword>
<accession>A0A5K7ZK19</accession>
<reference evidence="4 5" key="1">
    <citation type="submission" date="2019-11" db="EMBL/GenBank/DDBJ databases">
        <title>Comparative genomics of hydrocarbon-degrading Desulfosarcina strains.</title>
        <authorList>
            <person name="Watanabe M."/>
            <person name="Kojima H."/>
            <person name="Fukui M."/>
        </authorList>
    </citation>
    <scope>NUCLEOTIDE SEQUENCE [LARGE SCALE GENOMIC DNA]</scope>
    <source>
        <strain evidence="4 5">28bB2T</strain>
    </source>
</reference>
<dbReference type="GO" id="GO:0046872">
    <property type="term" value="F:metal ion binding"/>
    <property type="evidence" value="ECO:0007669"/>
    <property type="project" value="UniProtKB-KW"/>
</dbReference>
<dbReference type="KEGG" id="dov:DSCO28_05650"/>
<dbReference type="Proteomes" id="UP000425960">
    <property type="component" value="Chromosome"/>
</dbReference>
<sequence length="237" mass="26006">MIQLPIKNRSETYPVQPTKLIALGLNYRAHIAESVSMKVKGFTDEVPSEPLLFPKTPNVLIGPGESIVIPKFLKSYGFRTPRTDYEAELALIIGTRCKDASVDQALEHVFGYTCMNDVSQRNLQNGDRTGWYRGKSLDTFGPIGPQVVLAEDVPDPQNLDIRCRLNGKTVQESNTSQMIFTIPEIIAFVSKNFTLMPGDIILTGTPAGVGPLSQGDVVEVEIEGIGVLRNSVIDETN</sequence>
<dbReference type="SUPFAM" id="SSF56529">
    <property type="entry name" value="FAH"/>
    <property type="match status" value="1"/>
</dbReference>
<evidence type="ECO:0000313" key="4">
    <source>
        <dbReference type="EMBL" id="BBO79999.1"/>
    </source>
</evidence>
<protein>
    <recommendedName>
        <fullName evidence="3">Fumarylacetoacetase-like C-terminal domain-containing protein</fullName>
    </recommendedName>
</protein>
<dbReference type="Pfam" id="PF01557">
    <property type="entry name" value="FAA_hydrolase"/>
    <property type="match status" value="1"/>
</dbReference>
<evidence type="ECO:0000256" key="2">
    <source>
        <dbReference type="ARBA" id="ARBA00022723"/>
    </source>
</evidence>